<proteinExistence type="predicted"/>
<dbReference type="Proteomes" id="UP001500194">
    <property type="component" value="Unassembled WGS sequence"/>
</dbReference>
<evidence type="ECO:0000313" key="1">
    <source>
        <dbReference type="EMBL" id="GAA0643207.1"/>
    </source>
</evidence>
<organism evidence="1 2">
    <name type="scientific">Salarchaeum japonicum</name>
    <dbReference type="NCBI Taxonomy" id="555573"/>
    <lineage>
        <taxon>Archaea</taxon>
        <taxon>Methanobacteriati</taxon>
        <taxon>Methanobacteriota</taxon>
        <taxon>Stenosarchaea group</taxon>
        <taxon>Halobacteria</taxon>
        <taxon>Halobacteriales</taxon>
        <taxon>Halobacteriaceae</taxon>
    </lineage>
</organism>
<gene>
    <name evidence="1" type="ORF">GCM10009019_01340</name>
</gene>
<evidence type="ECO:0000313" key="2">
    <source>
        <dbReference type="Proteomes" id="UP001500194"/>
    </source>
</evidence>
<name>A0AAV3SZH5_9EURY</name>
<dbReference type="AlphaFoldDB" id="A0AAV3SZH5"/>
<reference evidence="1 2" key="1">
    <citation type="journal article" date="2019" name="Int. J. Syst. Evol. Microbiol.">
        <title>The Global Catalogue of Microorganisms (GCM) 10K type strain sequencing project: providing services to taxonomists for standard genome sequencing and annotation.</title>
        <authorList>
            <consortium name="The Broad Institute Genomics Platform"/>
            <consortium name="The Broad Institute Genome Sequencing Center for Infectious Disease"/>
            <person name="Wu L."/>
            <person name="Ma J."/>
        </authorList>
    </citation>
    <scope>NUCLEOTIDE SEQUENCE [LARGE SCALE GENOMIC DNA]</scope>
    <source>
        <strain evidence="1 2">JCM 16327</strain>
    </source>
</reference>
<dbReference type="EMBL" id="BAAADU010000001">
    <property type="protein sequence ID" value="GAA0643207.1"/>
    <property type="molecule type" value="Genomic_DNA"/>
</dbReference>
<comment type="caution">
    <text evidence="1">The sequence shown here is derived from an EMBL/GenBank/DDBJ whole genome shotgun (WGS) entry which is preliminary data.</text>
</comment>
<keyword evidence="2" id="KW-1185">Reference proteome</keyword>
<accession>A0AAV3SZH5</accession>
<sequence>MEWTRIGPVSFDVLSLVDSVGDPNTGAEKSHSYFDIEETHPYRLVQQNHLHAEGHLYRFV</sequence>
<protein>
    <submittedName>
        <fullName evidence="1">Uncharacterized protein</fullName>
    </submittedName>
</protein>